<keyword evidence="7" id="KW-0472">Membrane</keyword>
<evidence type="ECO:0000256" key="7">
    <source>
        <dbReference type="SAM" id="Phobius"/>
    </source>
</evidence>
<name>A0AAW3JRC2_9FIRM</name>
<evidence type="ECO:0000256" key="1">
    <source>
        <dbReference type="ARBA" id="ARBA00004752"/>
    </source>
</evidence>
<keyword evidence="2" id="KW-0808">Transferase</keyword>
<keyword evidence="10" id="KW-1185">Reference proteome</keyword>
<dbReference type="InterPro" id="IPR050979">
    <property type="entry name" value="LD-transpeptidase"/>
</dbReference>
<feature type="transmembrane region" description="Helical" evidence="7">
    <location>
        <begin position="12"/>
        <end position="30"/>
    </location>
</feature>
<dbReference type="GO" id="GO:0071555">
    <property type="term" value="P:cell wall organization"/>
    <property type="evidence" value="ECO:0007669"/>
    <property type="project" value="UniProtKB-UniRule"/>
</dbReference>
<dbReference type="RefSeq" id="WP_055943543.1">
    <property type="nucleotide sequence ID" value="NZ_JAQDCV010000002.1"/>
</dbReference>
<comment type="pathway">
    <text evidence="1 6">Cell wall biogenesis; peptidoglycan biosynthesis.</text>
</comment>
<dbReference type="InterPro" id="IPR038063">
    <property type="entry name" value="Transpep_catalytic_dom"/>
</dbReference>
<sequence length="695" mass="76098">MLKQGKHKKKFIALPAVFMIAIVVAVFAISPNAKAAQYSADVNADRENGVCNYTLAGIDTAQTSGMTTKVTYKDESENTVTVLEQPVTFTAENCQNGQYSGSFSLSDLSTYAYREYTVSFLMSDGTPVEAAAKCDFSIHRDKFTLDVAGYKSKTNRTISLVNKENDIIIPGKDSQIQLSILKKNGKDEKKVGTATVIPTATKSWDVDLTKYCNTYGTYYARFTVINSKLSGGSELLAQKEFNLALTYGKIGSKSTSKTEKNQTFRVFVEKVNSALVVKNVTFNIYNSAGKLVCTEKGVHNGTSTYYYSDIPLKTINYRFGNYKIEVSVTDNAGIVRILKKTGTASVRVKTGILTVTKLANGTAKFRLKNAYIPGNIKSVRFKVYSIKNGKRTLIKKLIGVYSNKTYIANYQYMVSGRTQVVACGYTQWNKEIKFKTKEFSVKSSEVGKNGWRYEKYAGKVYKFYYKNGEKLTDLTNVLKLKKGNKKLKIVVNRAACCVTIYAYDSQKKDYIIPVKTCTVSVGRDTATTSGAAGLSISSSYTPLGSYSISSNGTAAKYSLKPMGEPDGSTVYARWASHVVGNVYFHAIAVGSQSHYALRASNYNKLGSAASAGCIRMTVADAKWLYDYAAVGSSVKIEKGNSKKPGPLGKAATIKIAESINYDPTDPSVPAATKKKDYKAGRISGYMTSKGKKVGY</sequence>
<dbReference type="InterPro" id="IPR005490">
    <property type="entry name" value="LD_TPept_cat_dom"/>
</dbReference>
<dbReference type="Proteomes" id="UP000050833">
    <property type="component" value="Unassembled WGS sequence"/>
</dbReference>
<feature type="domain" description="L,D-TPase catalytic" evidence="8">
    <location>
        <begin position="498"/>
        <end position="637"/>
    </location>
</feature>
<proteinExistence type="predicted"/>
<dbReference type="GO" id="GO:0018104">
    <property type="term" value="P:peptidoglycan-protein cross-linking"/>
    <property type="evidence" value="ECO:0007669"/>
    <property type="project" value="TreeGrafter"/>
</dbReference>
<evidence type="ECO:0000256" key="4">
    <source>
        <dbReference type="ARBA" id="ARBA00022984"/>
    </source>
</evidence>
<evidence type="ECO:0000256" key="2">
    <source>
        <dbReference type="ARBA" id="ARBA00022679"/>
    </source>
</evidence>
<protein>
    <recommendedName>
        <fullName evidence="8">L,D-TPase catalytic domain-containing protein</fullName>
    </recommendedName>
</protein>
<dbReference type="CDD" id="cd16913">
    <property type="entry name" value="YkuD_like"/>
    <property type="match status" value="1"/>
</dbReference>
<evidence type="ECO:0000313" key="10">
    <source>
        <dbReference type="Proteomes" id="UP000050833"/>
    </source>
</evidence>
<dbReference type="PROSITE" id="PS52029">
    <property type="entry name" value="LD_TPASE"/>
    <property type="match status" value="1"/>
</dbReference>
<reference evidence="9 10" key="1">
    <citation type="submission" date="2015-10" db="EMBL/GenBank/DDBJ databases">
        <title>Butyribacter intestini gen. nov., sp. nov., a butyric acid-producing bacterium of the family Lachnospiraceae isolated from the human faeces.</title>
        <authorList>
            <person name="Zou Y."/>
            <person name="Xue W."/>
            <person name="Luo G."/>
            <person name="Lv M."/>
        </authorList>
    </citation>
    <scope>NUCLEOTIDE SEQUENCE [LARGE SCALE GENOMIC DNA]</scope>
    <source>
        <strain evidence="9 10">TF01-11</strain>
    </source>
</reference>
<dbReference type="GO" id="GO:0008360">
    <property type="term" value="P:regulation of cell shape"/>
    <property type="evidence" value="ECO:0007669"/>
    <property type="project" value="UniProtKB-UniRule"/>
</dbReference>
<evidence type="ECO:0000256" key="3">
    <source>
        <dbReference type="ARBA" id="ARBA00022960"/>
    </source>
</evidence>
<evidence type="ECO:0000256" key="6">
    <source>
        <dbReference type="PROSITE-ProRule" id="PRU01373"/>
    </source>
</evidence>
<accession>A0AAW3JRC2</accession>
<keyword evidence="4 6" id="KW-0573">Peptidoglycan synthesis</keyword>
<keyword evidence="7" id="KW-1133">Transmembrane helix</keyword>
<feature type="active site" description="Proton donor/acceptor" evidence="6">
    <location>
        <position position="585"/>
    </location>
</feature>
<dbReference type="GO" id="GO:0016740">
    <property type="term" value="F:transferase activity"/>
    <property type="evidence" value="ECO:0007669"/>
    <property type="project" value="UniProtKB-KW"/>
</dbReference>
<keyword evidence="7" id="KW-0812">Transmembrane</keyword>
<keyword evidence="3 6" id="KW-0133">Cell shape</keyword>
<dbReference type="GO" id="GO:0071972">
    <property type="term" value="F:peptidoglycan L,D-transpeptidase activity"/>
    <property type="evidence" value="ECO:0007669"/>
    <property type="project" value="TreeGrafter"/>
</dbReference>
<keyword evidence="5 6" id="KW-0961">Cell wall biogenesis/degradation</keyword>
<dbReference type="EMBL" id="LLKB01000005">
    <property type="protein sequence ID" value="KQC84633.1"/>
    <property type="molecule type" value="Genomic_DNA"/>
</dbReference>
<dbReference type="PANTHER" id="PTHR30582:SF2">
    <property type="entry name" value="L,D-TRANSPEPTIDASE YCIB-RELATED"/>
    <property type="match status" value="1"/>
</dbReference>
<dbReference type="PANTHER" id="PTHR30582">
    <property type="entry name" value="L,D-TRANSPEPTIDASE"/>
    <property type="match status" value="1"/>
</dbReference>
<comment type="caution">
    <text evidence="9">The sequence shown here is derived from an EMBL/GenBank/DDBJ whole genome shotgun (WGS) entry which is preliminary data.</text>
</comment>
<feature type="active site" description="Nucleophile" evidence="6">
    <location>
        <position position="613"/>
    </location>
</feature>
<organism evidence="9 10">
    <name type="scientific">Butyribacter intestini</name>
    <dbReference type="NCBI Taxonomy" id="1703332"/>
    <lineage>
        <taxon>Bacteria</taxon>
        <taxon>Bacillati</taxon>
        <taxon>Bacillota</taxon>
        <taxon>Clostridia</taxon>
        <taxon>Lachnospirales</taxon>
        <taxon>Lachnospiraceae</taxon>
        <taxon>Butyribacter</taxon>
    </lineage>
</organism>
<dbReference type="GO" id="GO:0005576">
    <property type="term" value="C:extracellular region"/>
    <property type="evidence" value="ECO:0007669"/>
    <property type="project" value="TreeGrafter"/>
</dbReference>
<gene>
    <name evidence="9" type="ORF">APZ18_07800</name>
</gene>
<evidence type="ECO:0000259" key="8">
    <source>
        <dbReference type="PROSITE" id="PS52029"/>
    </source>
</evidence>
<dbReference type="AlphaFoldDB" id="A0AAW3JRC2"/>
<dbReference type="Pfam" id="PF03734">
    <property type="entry name" value="YkuD"/>
    <property type="match status" value="1"/>
</dbReference>
<dbReference type="SUPFAM" id="SSF141523">
    <property type="entry name" value="L,D-transpeptidase catalytic domain-like"/>
    <property type="match status" value="1"/>
</dbReference>
<dbReference type="Gene3D" id="2.40.440.10">
    <property type="entry name" value="L,D-transpeptidase catalytic domain-like"/>
    <property type="match status" value="1"/>
</dbReference>
<evidence type="ECO:0000256" key="5">
    <source>
        <dbReference type="ARBA" id="ARBA00023316"/>
    </source>
</evidence>
<evidence type="ECO:0000313" key="9">
    <source>
        <dbReference type="EMBL" id="KQC84633.1"/>
    </source>
</evidence>